<name>A0A172WJJ7_9EURY</name>
<dbReference type="InterPro" id="IPR044153">
    <property type="entry name" value="PIN_Pae0151-like"/>
</dbReference>
<dbReference type="Gene3D" id="3.40.50.1010">
    <property type="entry name" value="5'-nuclease"/>
    <property type="match status" value="1"/>
</dbReference>
<dbReference type="AlphaFoldDB" id="A0A172WJJ7"/>
<dbReference type="Proteomes" id="UP000076969">
    <property type="component" value="Chromosome"/>
</dbReference>
<dbReference type="OrthoDB" id="269293at2157"/>
<reference evidence="4" key="1">
    <citation type="journal article" date="2016" name="Syst. Appl. Microbiol.">
        <title>Thermococcus piezophilus sp. nov., a novel hyperthermophilic and piezophilic archaeon with a broad pressure range for growth, isolated from a deepest hydrothermal vent at the Mid-Cayman Rise.</title>
        <authorList>
            <person name="Dalmasso C."/>
            <person name="Oger P."/>
            <person name="Selva G."/>
            <person name="Courtine D."/>
            <person name="L'Haridon S."/>
            <person name="Garlaschelli A."/>
            <person name="Roussel E."/>
            <person name="Miyazaki J."/>
            <person name="Reveillaud J."/>
            <person name="Jebbar M."/>
            <person name="Takai K."/>
            <person name="Maignien L."/>
            <person name="Alain K."/>
        </authorList>
    </citation>
    <scope>NUCLEOTIDE SEQUENCE [LARGE SCALE GENOMIC DNA]</scope>
    <source>
        <strain evidence="4">CDGS</strain>
    </source>
</reference>
<proteinExistence type="predicted"/>
<keyword evidence="1" id="KW-0460">Magnesium</keyword>
<dbReference type="PANTHER" id="PTHR35901">
    <property type="entry name" value="RIBONUCLEASE VAPC3"/>
    <property type="match status" value="1"/>
</dbReference>
<dbReference type="Pfam" id="PF01850">
    <property type="entry name" value="PIN"/>
    <property type="match status" value="1"/>
</dbReference>
<sequence length="132" mass="15165">MIVIDASAIAKYILKEEGWEHLEQYLAMGPVSVDHALLEVTNAVWKHFVLYEWVDKEIAEKMFRAIDLLPNVIPFERFQGYLKEAREIAVECRISVYDSLYISQARKYGTLLTSDKKQGKIAEGLGINVIFI</sequence>
<evidence type="ECO:0000313" key="3">
    <source>
        <dbReference type="EMBL" id="ANF23621.1"/>
    </source>
</evidence>
<dbReference type="STRING" id="1712654.A7C91_09260"/>
<accession>A0A172WJJ7</accession>
<dbReference type="InterPro" id="IPR051619">
    <property type="entry name" value="TypeII_TA_RNase_PINc/VapC"/>
</dbReference>
<feature type="domain" description="PIN" evidence="2">
    <location>
        <begin position="2"/>
        <end position="123"/>
    </location>
</feature>
<dbReference type="PANTHER" id="PTHR35901:SF1">
    <property type="entry name" value="EXONUCLEASE VAPC9"/>
    <property type="match status" value="1"/>
</dbReference>
<dbReference type="InterPro" id="IPR002716">
    <property type="entry name" value="PIN_dom"/>
</dbReference>
<organism evidence="3 4">
    <name type="scientific">Thermococcus piezophilus</name>
    <dbReference type="NCBI Taxonomy" id="1712654"/>
    <lineage>
        <taxon>Archaea</taxon>
        <taxon>Methanobacteriati</taxon>
        <taxon>Methanobacteriota</taxon>
        <taxon>Thermococci</taxon>
        <taxon>Thermococcales</taxon>
        <taxon>Thermococcaceae</taxon>
        <taxon>Thermococcus</taxon>
    </lineage>
</organism>
<evidence type="ECO:0000313" key="4">
    <source>
        <dbReference type="Proteomes" id="UP000076969"/>
    </source>
</evidence>
<dbReference type="SUPFAM" id="SSF88723">
    <property type="entry name" value="PIN domain-like"/>
    <property type="match status" value="1"/>
</dbReference>
<dbReference type="EMBL" id="CP015520">
    <property type="protein sequence ID" value="ANF23621.1"/>
    <property type="molecule type" value="Genomic_DNA"/>
</dbReference>
<keyword evidence="4" id="KW-1185">Reference proteome</keyword>
<dbReference type="InterPro" id="IPR029060">
    <property type="entry name" value="PIN-like_dom_sf"/>
</dbReference>
<dbReference type="CDD" id="cd09873">
    <property type="entry name" value="PIN_Pae0151-like"/>
    <property type="match status" value="1"/>
</dbReference>
<dbReference type="KEGG" id="tpie:A7C91_09260"/>
<evidence type="ECO:0000259" key="2">
    <source>
        <dbReference type="Pfam" id="PF01850"/>
    </source>
</evidence>
<protein>
    <recommendedName>
        <fullName evidence="2">PIN domain-containing protein</fullName>
    </recommendedName>
</protein>
<evidence type="ECO:0000256" key="1">
    <source>
        <dbReference type="ARBA" id="ARBA00022842"/>
    </source>
</evidence>
<gene>
    <name evidence="3" type="ORF">A7C91_09260</name>
</gene>